<dbReference type="SUPFAM" id="SSF53850">
    <property type="entry name" value="Periplasmic binding protein-like II"/>
    <property type="match status" value="1"/>
</dbReference>
<dbReference type="KEGG" id="cfon:HZU75_11005"/>
<proteinExistence type="predicted"/>
<reference evidence="1 2" key="1">
    <citation type="journal article" date="2016" name="Int. J. Syst. Evol. Microbiol.">
        <title>Chitinibacter fontanus sp. nov., isolated from a spring.</title>
        <authorList>
            <person name="Sheu S.Y."/>
            <person name="Li Y.S."/>
            <person name="Young C.C."/>
            <person name="Chen W.M."/>
        </authorList>
    </citation>
    <scope>NUCLEOTIDE SEQUENCE [LARGE SCALE GENOMIC DNA]</scope>
    <source>
        <strain evidence="1 2">STM-7</strain>
    </source>
</reference>
<protein>
    <submittedName>
        <fullName evidence="1">Transporter substrate-binding domain-containing protein</fullName>
    </submittedName>
</protein>
<dbReference type="RefSeq" id="WP_180306108.1">
    <property type="nucleotide sequence ID" value="NZ_CP058952.1"/>
</dbReference>
<organism evidence="1 2">
    <name type="scientific">Chitinibacter fontanus</name>
    <dbReference type="NCBI Taxonomy" id="1737446"/>
    <lineage>
        <taxon>Bacteria</taxon>
        <taxon>Pseudomonadati</taxon>
        <taxon>Pseudomonadota</taxon>
        <taxon>Betaproteobacteria</taxon>
        <taxon>Neisseriales</taxon>
        <taxon>Chitinibacteraceae</taxon>
        <taxon>Chitinibacter</taxon>
    </lineage>
</organism>
<evidence type="ECO:0000313" key="1">
    <source>
        <dbReference type="EMBL" id="QLI82018.1"/>
    </source>
</evidence>
<accession>A0A7D5VAI0</accession>
<name>A0A7D5VAI0_9NEIS</name>
<dbReference type="Gene3D" id="3.40.190.10">
    <property type="entry name" value="Periplasmic binding protein-like II"/>
    <property type="match status" value="2"/>
</dbReference>
<keyword evidence="2" id="KW-1185">Reference proteome</keyword>
<dbReference type="EMBL" id="CP058952">
    <property type="protein sequence ID" value="QLI82018.1"/>
    <property type="molecule type" value="Genomic_DNA"/>
</dbReference>
<dbReference type="AlphaFoldDB" id="A0A7D5VAI0"/>
<evidence type="ECO:0000313" key="2">
    <source>
        <dbReference type="Proteomes" id="UP000510822"/>
    </source>
</evidence>
<gene>
    <name evidence="1" type="ORF">HZU75_11005</name>
</gene>
<dbReference type="Proteomes" id="UP000510822">
    <property type="component" value="Chromosome"/>
</dbReference>
<sequence length="246" mass="28295">MQMPSFIVAMLLSSFAIASEQIVIYSQYDYPPFWYPDGRGLSQDLAKALTEHSKGLYRFEVQILPRKRLDKLLEEPNWQGLIPWVSPVWFRDESKSRYVWTSPLMQDADLVISSHSVQFDTPESLQGLTLGGILGHRYAEFEALINAGKILRDDAPNQEMNFKKLQAKRVDFLFAPHSSWIELKLNNPATVQGLLSANKPRNRYERLVLISPNNPALSKYVVKTVDQLSKDPVWQAKIHPYNYQSK</sequence>